<evidence type="ECO:0000256" key="3">
    <source>
        <dbReference type="ARBA" id="ARBA00022989"/>
    </source>
</evidence>
<organism evidence="6 7">
    <name type="scientific">Chrysochromulina tobinii</name>
    <dbReference type="NCBI Taxonomy" id="1460289"/>
    <lineage>
        <taxon>Eukaryota</taxon>
        <taxon>Haptista</taxon>
        <taxon>Haptophyta</taxon>
        <taxon>Prymnesiophyceae</taxon>
        <taxon>Prymnesiales</taxon>
        <taxon>Chrysochromulinaceae</taxon>
        <taxon>Chrysochromulina</taxon>
    </lineage>
</organism>
<keyword evidence="2 5" id="KW-0812">Transmembrane</keyword>
<dbReference type="InterPro" id="IPR008521">
    <property type="entry name" value="Mg_trans_NIPA"/>
</dbReference>
<accession>A0A0M0L4J9</accession>
<dbReference type="EMBL" id="JWZX01000558">
    <property type="protein sequence ID" value="KOO45990.1"/>
    <property type="molecule type" value="Genomic_DNA"/>
</dbReference>
<proteinExistence type="predicted"/>
<dbReference type="OrthoDB" id="165382at2759"/>
<dbReference type="Pfam" id="PF05653">
    <property type="entry name" value="Mg_trans_NIPA"/>
    <property type="match status" value="1"/>
</dbReference>
<evidence type="ECO:0000313" key="7">
    <source>
        <dbReference type="Proteomes" id="UP000037460"/>
    </source>
</evidence>
<feature type="transmembrane region" description="Helical" evidence="5">
    <location>
        <begin position="139"/>
        <end position="158"/>
    </location>
</feature>
<dbReference type="PANTHER" id="PTHR12570">
    <property type="match status" value="1"/>
</dbReference>
<feature type="transmembrane region" description="Helical" evidence="5">
    <location>
        <begin position="6"/>
        <end position="29"/>
    </location>
</feature>
<evidence type="ECO:0000256" key="5">
    <source>
        <dbReference type="SAM" id="Phobius"/>
    </source>
</evidence>
<evidence type="ECO:0000256" key="2">
    <source>
        <dbReference type="ARBA" id="ARBA00022692"/>
    </source>
</evidence>
<feature type="transmembrane region" description="Helical" evidence="5">
    <location>
        <begin position="100"/>
        <end position="119"/>
    </location>
</feature>
<sequence length="353" mass="37646">MVAVGISAAIIGALSASFGLMLIKSGNALEVHLPWYKRGRWLMGFVLQAAVSSVTNVVAFSTCPLSLISPLYGLTLAFSALWASLGIFEGVHEMTSYAEMFTIGIIFMGVTLSSIFGPYSVGNGNLDHLGDYLCTPQFICLWLVLTTLTAGWTLVSALPSCRHLYDKMDSSLSTTISALAAAASAALSLCCLKVAAMLVPYGIDRGYLPGTNGWVWLCIAGIAVYACTHLYLLNELLSRGRTMFAVPIFSSCTLLLTMTCSAVLFGDFYKMSFTPMAGFLCGAALVILGALLLHLLGAVDVEESASREEASDQVSDARANKAAFFRKRFVLPPSKLATASNGGEEQEVFKDAN</sequence>
<dbReference type="GO" id="GO:0015095">
    <property type="term" value="F:magnesium ion transmembrane transporter activity"/>
    <property type="evidence" value="ECO:0007669"/>
    <property type="project" value="InterPro"/>
</dbReference>
<reference evidence="7" key="1">
    <citation type="journal article" date="2015" name="PLoS Genet.">
        <title>Genome Sequence and Transcriptome Analyses of Chrysochromulina tobin: Metabolic Tools for Enhanced Algal Fitness in the Prominent Order Prymnesiales (Haptophyceae).</title>
        <authorList>
            <person name="Hovde B.T."/>
            <person name="Deodato C.R."/>
            <person name="Hunsperger H.M."/>
            <person name="Ryken S.A."/>
            <person name="Yost W."/>
            <person name="Jha R.K."/>
            <person name="Patterson J."/>
            <person name="Monnat R.J. Jr."/>
            <person name="Barlow S.B."/>
            <person name="Starkenburg S.R."/>
            <person name="Cattolico R.A."/>
        </authorList>
    </citation>
    <scope>NUCLEOTIDE SEQUENCE</scope>
    <source>
        <strain evidence="7">CCMP291</strain>
    </source>
</reference>
<protein>
    <submittedName>
        <fullName evidence="6">Uncharacterized protein</fullName>
    </submittedName>
</protein>
<feature type="transmembrane region" description="Helical" evidence="5">
    <location>
        <begin position="277"/>
        <end position="299"/>
    </location>
</feature>
<dbReference type="AlphaFoldDB" id="A0A0M0L4J9"/>
<keyword evidence="7" id="KW-1185">Reference proteome</keyword>
<evidence type="ECO:0000256" key="4">
    <source>
        <dbReference type="ARBA" id="ARBA00023136"/>
    </source>
</evidence>
<comment type="caution">
    <text evidence="6">The sequence shown here is derived from an EMBL/GenBank/DDBJ whole genome shotgun (WGS) entry which is preliminary data.</text>
</comment>
<dbReference type="GO" id="GO:0016020">
    <property type="term" value="C:membrane"/>
    <property type="evidence" value="ECO:0007669"/>
    <property type="project" value="UniProtKB-SubCell"/>
</dbReference>
<feature type="transmembrane region" description="Helical" evidence="5">
    <location>
        <begin position="213"/>
        <end position="232"/>
    </location>
</feature>
<keyword evidence="3 5" id="KW-1133">Transmembrane helix</keyword>
<feature type="transmembrane region" description="Helical" evidence="5">
    <location>
        <begin position="244"/>
        <end position="265"/>
    </location>
</feature>
<comment type="subcellular location">
    <subcellularLocation>
        <location evidence="1">Membrane</location>
        <topology evidence="1">Multi-pass membrane protein</topology>
    </subcellularLocation>
</comment>
<name>A0A0M0L4J9_9EUKA</name>
<feature type="transmembrane region" description="Helical" evidence="5">
    <location>
        <begin position="179"/>
        <end position="201"/>
    </location>
</feature>
<dbReference type="Proteomes" id="UP000037460">
    <property type="component" value="Unassembled WGS sequence"/>
</dbReference>
<gene>
    <name evidence="6" type="ORF">Ctob_013594</name>
</gene>
<evidence type="ECO:0000256" key="1">
    <source>
        <dbReference type="ARBA" id="ARBA00004141"/>
    </source>
</evidence>
<feature type="transmembrane region" description="Helical" evidence="5">
    <location>
        <begin position="67"/>
        <end position="88"/>
    </location>
</feature>
<feature type="transmembrane region" description="Helical" evidence="5">
    <location>
        <begin position="41"/>
        <end position="61"/>
    </location>
</feature>
<keyword evidence="4 5" id="KW-0472">Membrane</keyword>
<evidence type="ECO:0000313" key="6">
    <source>
        <dbReference type="EMBL" id="KOO45990.1"/>
    </source>
</evidence>